<dbReference type="GO" id="GO:0003677">
    <property type="term" value="F:DNA binding"/>
    <property type="evidence" value="ECO:0007669"/>
    <property type="project" value="InterPro"/>
</dbReference>
<organism evidence="1 2">
    <name type="scientific">Sphingomonas rubra</name>
    <dbReference type="NCBI Taxonomy" id="634430"/>
    <lineage>
        <taxon>Bacteria</taxon>
        <taxon>Pseudomonadati</taxon>
        <taxon>Pseudomonadota</taxon>
        <taxon>Alphaproteobacteria</taxon>
        <taxon>Sphingomonadales</taxon>
        <taxon>Sphingomonadaceae</taxon>
        <taxon>Sphingomonas</taxon>
    </lineage>
</organism>
<evidence type="ECO:0000313" key="2">
    <source>
        <dbReference type="Proteomes" id="UP000199586"/>
    </source>
</evidence>
<dbReference type="AlphaFoldDB" id="A0A1I5T544"/>
<dbReference type="STRING" id="634430.SAMN04488241_10755"/>
<keyword evidence="2" id="KW-1185">Reference proteome</keyword>
<dbReference type="Proteomes" id="UP000199586">
    <property type="component" value="Unassembled WGS sequence"/>
</dbReference>
<evidence type="ECO:0000313" key="1">
    <source>
        <dbReference type="EMBL" id="SFP78172.1"/>
    </source>
</evidence>
<accession>A0A1I5T544</accession>
<proteinExistence type="predicted"/>
<reference evidence="1 2" key="1">
    <citation type="submission" date="2016-10" db="EMBL/GenBank/DDBJ databases">
        <authorList>
            <person name="de Groot N.N."/>
        </authorList>
    </citation>
    <scope>NUCLEOTIDE SEQUENCE [LARGE SCALE GENOMIC DNA]</scope>
    <source>
        <strain evidence="1 2">CGMCC 1.9113</strain>
    </source>
</reference>
<protein>
    <submittedName>
        <fullName evidence="1">mRNA interferase MazF</fullName>
    </submittedName>
</protein>
<name>A0A1I5T544_9SPHN</name>
<gene>
    <name evidence="1" type="ORF">SAMN04488241_10755</name>
</gene>
<sequence length="114" mass="12420">MHFEPGDIVQAPFPHVERAVVVRRPALLLCSFDTDEAAIGLLAWVLMITSARRPRWRGDLDIPDAERLGLIIPSRVRTAKVATVAAIDLVRIGRMDKAVAAQAKSIVLEALGVS</sequence>
<dbReference type="EMBL" id="FOXP01000007">
    <property type="protein sequence ID" value="SFP78172.1"/>
    <property type="molecule type" value="Genomic_DNA"/>
</dbReference>